<dbReference type="EMBL" id="LT960611">
    <property type="protein sequence ID" value="SON48509.1"/>
    <property type="molecule type" value="Genomic_DNA"/>
</dbReference>
<gene>
    <name evidence="2" type="ORF">VTAP4600_A0530</name>
</gene>
<dbReference type="SUPFAM" id="SSF53850">
    <property type="entry name" value="Periplasmic binding protein-like II"/>
    <property type="match status" value="1"/>
</dbReference>
<dbReference type="RefSeq" id="WP_102521350.1">
    <property type="nucleotide sequence ID" value="NZ_LT960611.1"/>
</dbReference>
<evidence type="ECO:0000313" key="2">
    <source>
        <dbReference type="EMBL" id="SON48509.1"/>
    </source>
</evidence>
<dbReference type="Proteomes" id="UP000235828">
    <property type="component" value="Chromosome A"/>
</dbReference>
<evidence type="ECO:0000256" key="1">
    <source>
        <dbReference type="SAM" id="SignalP"/>
    </source>
</evidence>
<protein>
    <submittedName>
        <fullName evidence="2">Putative alkylphosphonate ABC transporter</fullName>
    </submittedName>
</protein>
<dbReference type="PANTHER" id="PTHR35841:SF1">
    <property type="entry name" value="PHOSPHONATES-BINDING PERIPLASMIC PROTEIN"/>
    <property type="match status" value="1"/>
</dbReference>
<reference evidence="2 3" key="1">
    <citation type="submission" date="2017-10" db="EMBL/GenBank/DDBJ databases">
        <authorList>
            <person name="Banno H."/>
            <person name="Chua N.-H."/>
        </authorList>
    </citation>
    <scope>NUCLEOTIDE SEQUENCE [LARGE SCALE GENOMIC DNA]</scope>
    <source>
        <strain evidence="2">Vibrio tapetis CECT4600</strain>
    </source>
</reference>
<dbReference type="PANTHER" id="PTHR35841">
    <property type="entry name" value="PHOSPHONATES-BINDING PERIPLASMIC PROTEIN"/>
    <property type="match status" value="1"/>
</dbReference>
<organism evidence="2 3">
    <name type="scientific">Vibrio tapetis subsp. tapetis</name>
    <dbReference type="NCBI Taxonomy" id="1671868"/>
    <lineage>
        <taxon>Bacteria</taxon>
        <taxon>Pseudomonadati</taxon>
        <taxon>Pseudomonadota</taxon>
        <taxon>Gammaproteobacteria</taxon>
        <taxon>Vibrionales</taxon>
        <taxon>Vibrionaceae</taxon>
        <taxon>Vibrio</taxon>
    </lineage>
</organism>
<dbReference type="OrthoDB" id="225238at2"/>
<keyword evidence="1" id="KW-0732">Signal</keyword>
<dbReference type="KEGG" id="vta:A0530"/>
<evidence type="ECO:0000313" key="3">
    <source>
        <dbReference type="Proteomes" id="UP000235828"/>
    </source>
</evidence>
<dbReference type="Gene3D" id="3.40.190.10">
    <property type="entry name" value="Periplasmic binding protein-like II"/>
    <property type="match status" value="2"/>
</dbReference>
<sequence length="315" mass="35170">MFVRTNKRAACLLSLFLVLITYSANTLAQNDPNTLSIGLVSNKAKENIAHFQPLMDLLAQKLGYQSGEVRICNSYAELASLAESGEIDLTSASTYSALILEQHHGINILAKRWKYGLGSYHSVFFSLRTSSINSLDDLVGKTIVFERNTSTSAYFLPMIDLLNQGYQVQHLSSPNIKPDANKIGYVFIQDHLQRTDEINMSLWVLKGLVDACAFSNDNWQTHQSMPVNIQARMNIFYRTNEIPRNFVSASPKLDSETAQKIQDILISLHLEPHGKPILDALQSTTKFETLSDSDQKVMDSARDQISNILALASNP</sequence>
<dbReference type="Pfam" id="PF12974">
    <property type="entry name" value="Phosphonate-bd"/>
    <property type="match status" value="1"/>
</dbReference>
<feature type="signal peptide" evidence="1">
    <location>
        <begin position="1"/>
        <end position="28"/>
    </location>
</feature>
<name>A0A2N8Z9B8_9VIBR</name>
<dbReference type="AlphaFoldDB" id="A0A2N8Z9B8"/>
<keyword evidence="3" id="KW-1185">Reference proteome</keyword>
<feature type="chain" id="PRO_5014770305" evidence="1">
    <location>
        <begin position="29"/>
        <end position="315"/>
    </location>
</feature>
<proteinExistence type="predicted"/>
<accession>A0A2N8Z9B8</accession>